<dbReference type="Proteomes" id="UP000265040">
    <property type="component" value="Chromosome 18"/>
</dbReference>
<reference evidence="2" key="3">
    <citation type="submission" date="2025-09" db="UniProtKB">
        <authorList>
            <consortium name="Ensembl"/>
        </authorList>
    </citation>
    <scope>IDENTIFICATION</scope>
</reference>
<dbReference type="GeneTree" id="ENSGT01150000287593"/>
<feature type="domain" description="Immunoglobulin" evidence="1">
    <location>
        <begin position="19"/>
        <end position="121"/>
    </location>
</feature>
<reference evidence="2" key="1">
    <citation type="submission" date="2021-04" db="EMBL/GenBank/DDBJ databases">
        <authorList>
            <consortium name="Wellcome Sanger Institute Data Sharing"/>
        </authorList>
    </citation>
    <scope>NUCLEOTIDE SEQUENCE [LARGE SCALE GENOMIC DNA]</scope>
</reference>
<protein>
    <recommendedName>
        <fullName evidence="1">Immunoglobulin domain-containing protein</fullName>
    </recommendedName>
</protein>
<dbReference type="InterPro" id="IPR003599">
    <property type="entry name" value="Ig_sub"/>
</dbReference>
<keyword evidence="3" id="KW-1185">Reference proteome</keyword>
<dbReference type="Pfam" id="PF07686">
    <property type="entry name" value="V-set"/>
    <property type="match status" value="1"/>
</dbReference>
<dbReference type="SUPFAM" id="SSF48726">
    <property type="entry name" value="Immunoglobulin"/>
    <property type="match status" value="1"/>
</dbReference>
<evidence type="ECO:0000259" key="1">
    <source>
        <dbReference type="SMART" id="SM00409"/>
    </source>
</evidence>
<evidence type="ECO:0000313" key="2">
    <source>
        <dbReference type="Ensembl" id="ENSATEP00000052534.2"/>
    </source>
</evidence>
<organism evidence="2 3">
    <name type="scientific">Anabas testudineus</name>
    <name type="common">Climbing perch</name>
    <name type="synonym">Anthias testudineus</name>
    <dbReference type="NCBI Taxonomy" id="64144"/>
    <lineage>
        <taxon>Eukaryota</taxon>
        <taxon>Metazoa</taxon>
        <taxon>Chordata</taxon>
        <taxon>Craniata</taxon>
        <taxon>Vertebrata</taxon>
        <taxon>Euteleostomi</taxon>
        <taxon>Actinopterygii</taxon>
        <taxon>Neopterygii</taxon>
        <taxon>Teleostei</taxon>
        <taxon>Neoteleostei</taxon>
        <taxon>Acanthomorphata</taxon>
        <taxon>Anabantaria</taxon>
        <taxon>Anabantiformes</taxon>
        <taxon>Anabantoidei</taxon>
        <taxon>Anabantidae</taxon>
        <taxon>Anabas</taxon>
    </lineage>
</organism>
<dbReference type="Ensembl" id="ENSATET00000064524.2">
    <property type="protein sequence ID" value="ENSATEP00000052534.2"/>
    <property type="gene ID" value="ENSATEG00000019234.3"/>
</dbReference>
<evidence type="ECO:0000313" key="3">
    <source>
        <dbReference type="Proteomes" id="UP000265040"/>
    </source>
</evidence>
<accession>A0A7N6AX09</accession>
<reference evidence="2" key="2">
    <citation type="submission" date="2025-08" db="UniProtKB">
        <authorList>
            <consortium name="Ensembl"/>
        </authorList>
    </citation>
    <scope>IDENTIFICATION</scope>
</reference>
<name>A0A7N6AX09_ANATE</name>
<sequence length="168" mass="18918">MLNLVLTNVSHCWISVLVSYNVKAQSGDSITLLCPKTSETVTTWFRLVNRTKASCIALMIKSDKDPEYCDGFQNGHFKMETNISTVFLKIKHVDLSDSGLYFCHFFFGGRGVYYVIYLSVEGKIIKNPALSSLLSTVQTKTAAGLNLYSTTRRKQVETHVIYAASRWN</sequence>
<dbReference type="SMART" id="SM00409">
    <property type="entry name" value="IG"/>
    <property type="match status" value="1"/>
</dbReference>
<dbReference type="InterPro" id="IPR013783">
    <property type="entry name" value="Ig-like_fold"/>
</dbReference>
<proteinExistence type="predicted"/>
<dbReference type="AlphaFoldDB" id="A0A7N6AX09"/>
<dbReference type="Gene3D" id="2.60.40.10">
    <property type="entry name" value="Immunoglobulins"/>
    <property type="match status" value="1"/>
</dbReference>
<dbReference type="InterPro" id="IPR013106">
    <property type="entry name" value="Ig_V-set"/>
</dbReference>
<dbReference type="InterPro" id="IPR036179">
    <property type="entry name" value="Ig-like_dom_sf"/>
</dbReference>